<evidence type="ECO:0000313" key="2">
    <source>
        <dbReference type="Proteomes" id="UP000700334"/>
    </source>
</evidence>
<name>A0A8J6DKP4_GALPY</name>
<sequence length="171" mass="19209">MFFFFLVPVKKTLKNNLHNIVLNKMGILKQDCHSQIPFMNTINIYNCEIWKTTSVHEMASKEVKSGLETLVVVMKMFFCGNANYGHGGTFNNRGSLGGNHGGGGWGDSEGGYNEFGSNGRNFGGGKLWPLWWWRPIPYQTNEVIVVTEVTIAMTVSFNCQKTKFSSIEEPE</sequence>
<gene>
    <name evidence="1" type="ORF">J0S82_007121</name>
</gene>
<organism evidence="1 2">
    <name type="scientific">Galemys pyrenaicus</name>
    <name type="common">Iberian desman</name>
    <name type="synonym">Pyrenean desman</name>
    <dbReference type="NCBI Taxonomy" id="202257"/>
    <lineage>
        <taxon>Eukaryota</taxon>
        <taxon>Metazoa</taxon>
        <taxon>Chordata</taxon>
        <taxon>Craniata</taxon>
        <taxon>Vertebrata</taxon>
        <taxon>Euteleostomi</taxon>
        <taxon>Mammalia</taxon>
        <taxon>Eutheria</taxon>
        <taxon>Laurasiatheria</taxon>
        <taxon>Eulipotyphla</taxon>
        <taxon>Talpidae</taxon>
        <taxon>Galemys</taxon>
    </lineage>
</organism>
<protein>
    <submittedName>
        <fullName evidence="1">Uncharacterized protein</fullName>
    </submittedName>
</protein>
<accession>A0A8J6DKP4</accession>
<dbReference type="EMBL" id="JAGFMF010011850">
    <property type="protein sequence ID" value="KAG8511235.1"/>
    <property type="molecule type" value="Genomic_DNA"/>
</dbReference>
<reference evidence="1" key="1">
    <citation type="journal article" date="2021" name="Evol. Appl.">
        <title>The genome of the Pyrenean desman and the effects of bottlenecks and inbreeding on the genomic landscape of an endangered species.</title>
        <authorList>
            <person name="Escoda L."/>
            <person name="Castresana J."/>
        </authorList>
    </citation>
    <scope>NUCLEOTIDE SEQUENCE</scope>
    <source>
        <strain evidence="1">IBE-C5619</strain>
    </source>
</reference>
<proteinExistence type="predicted"/>
<dbReference type="Proteomes" id="UP000700334">
    <property type="component" value="Unassembled WGS sequence"/>
</dbReference>
<feature type="non-terminal residue" evidence="1">
    <location>
        <position position="1"/>
    </location>
</feature>
<comment type="caution">
    <text evidence="1">The sequence shown here is derived from an EMBL/GenBank/DDBJ whole genome shotgun (WGS) entry which is preliminary data.</text>
</comment>
<dbReference type="AlphaFoldDB" id="A0A8J6DKP4"/>
<keyword evidence="2" id="KW-1185">Reference proteome</keyword>
<evidence type="ECO:0000313" key="1">
    <source>
        <dbReference type="EMBL" id="KAG8511235.1"/>
    </source>
</evidence>